<reference evidence="6 7" key="1">
    <citation type="submission" date="2013-08" db="EMBL/GenBank/DDBJ databases">
        <authorList>
            <person name="Weinstock G."/>
            <person name="Sodergren E."/>
            <person name="Wylie T."/>
            <person name="Fulton L."/>
            <person name="Fulton R."/>
            <person name="Fronick C."/>
            <person name="O'Laughlin M."/>
            <person name="Godfrey J."/>
            <person name="Miner T."/>
            <person name="Herter B."/>
            <person name="Appelbaum E."/>
            <person name="Cordes M."/>
            <person name="Lek S."/>
            <person name="Wollam A."/>
            <person name="Pepin K.H."/>
            <person name="Palsikar V.B."/>
            <person name="Mitreva M."/>
            <person name="Wilson R.K."/>
        </authorList>
    </citation>
    <scope>NUCLEOTIDE SEQUENCE [LARGE SCALE GENOMIC DNA]</scope>
    <source>
        <strain evidence="6 7">ATCC BAA-474</strain>
    </source>
</reference>
<dbReference type="AlphaFoldDB" id="U7V850"/>
<evidence type="ECO:0000313" key="6">
    <source>
        <dbReference type="EMBL" id="ERT67661.1"/>
    </source>
</evidence>
<name>U7V850_9FUSO</name>
<protein>
    <recommendedName>
        <fullName evidence="4">3-deoxy-D-manno-octulosonic acid transferase</fullName>
        <shortName evidence="4">Kdo transferase</shortName>
        <ecNumber evidence="4">2.4.99.12</ecNumber>
    </recommendedName>
    <alternativeName>
        <fullName evidence="4">Lipid IV(A) 3-deoxy-D-manno-octulosonic acid transferase</fullName>
    </alternativeName>
</protein>
<accession>U7V850</accession>
<dbReference type="InterPro" id="IPR007507">
    <property type="entry name" value="Glycos_transf_N"/>
</dbReference>
<dbReference type="PATRIC" id="fig|1319815.3.peg.2253"/>
<feature type="site" description="Transition state stabilizer" evidence="3">
    <location>
        <position position="203"/>
    </location>
</feature>
<dbReference type="GO" id="GO:0009244">
    <property type="term" value="P:lipopolysaccharide core region biosynthetic process"/>
    <property type="evidence" value="ECO:0007669"/>
    <property type="project" value="UniProtKB-UniRule"/>
</dbReference>
<dbReference type="RefSeq" id="WP_023051879.1">
    <property type="nucleotide sequence ID" value="NZ_CP173065.2"/>
</dbReference>
<evidence type="ECO:0000256" key="1">
    <source>
        <dbReference type="ARBA" id="ARBA00022679"/>
    </source>
</evidence>
<dbReference type="HOGENOM" id="CLU_036146_2_0_0"/>
<sequence>MFYNLLRGFLYPFLFIFLLFKPKKLKFVFQRLFQDLSTLEKKAKYIWIHCSSVGEINLIDALVKKLKNDFNENILLTVFTDTGYEIAMNKYSKDDRISILRFPLDDIFILKKIFNYIQVSKIILIETEIWPNFINLGSKYSKIFIVNGRISNKSFPRYKKISWIIKPLFSKISGFFMQSQEDKNRIILLGADKNKVFVTGNLKFDISFETFSSEDMSNLKRFIKSDTRKIFVAGSTRQGEDSILIDVFKELKNTLLIIVPRHLERVPEIETLVKNSNLTYKKLTNLELNPSSEEFQILIVDKMGVLRKFYSIADIVFVGGTLVNVGGHSLLEPLFYGKSPIFGPYLQNVKDISKDILNLNIGYKINNKEEFLNTINLLETKPVSEDKIKAFFKSNQNAAEKTIKFMEEE</sequence>
<dbReference type="InterPro" id="IPR038107">
    <property type="entry name" value="Glycos_transf_N_sf"/>
</dbReference>
<dbReference type="GO" id="GO:0005886">
    <property type="term" value="C:plasma membrane"/>
    <property type="evidence" value="ECO:0007669"/>
    <property type="project" value="UniProtKB-SubCell"/>
</dbReference>
<feature type="site" description="Transition state stabilizer" evidence="3">
    <location>
        <position position="126"/>
    </location>
</feature>
<dbReference type="GO" id="GO:0043842">
    <property type="term" value="F:Kdo transferase activity"/>
    <property type="evidence" value="ECO:0007669"/>
    <property type="project" value="UniProtKB-EC"/>
</dbReference>
<comment type="pathway">
    <text evidence="4">Bacterial outer membrane biogenesis; LPS core biosynthesis.</text>
</comment>
<comment type="function">
    <text evidence="4">Involved in lipopolysaccharide (LPS) biosynthesis. Catalyzes the transfer of 3-deoxy-D-manno-octulosonate (Kdo) residue(s) from CMP-Kdo to lipid IV(A), the tetraacyldisaccharide-1,4'-bisphosphate precursor of lipid A.</text>
</comment>
<dbReference type="Gene3D" id="3.40.50.11720">
    <property type="entry name" value="3-Deoxy-D-manno-octulosonic-acid transferase, N-terminal domain"/>
    <property type="match status" value="1"/>
</dbReference>
<feature type="active site" description="Proton acceptor" evidence="2">
    <location>
        <position position="55"/>
    </location>
</feature>
<dbReference type="Proteomes" id="UP000017081">
    <property type="component" value="Unassembled WGS sequence"/>
</dbReference>
<keyword evidence="4" id="KW-0448">Lipopolysaccharide biosynthesis</keyword>
<comment type="caution">
    <text evidence="6">The sequence shown here is derived from an EMBL/GenBank/DDBJ whole genome shotgun (WGS) entry which is preliminary data.</text>
</comment>
<dbReference type="eggNOG" id="COG1519">
    <property type="taxonomic scope" value="Bacteria"/>
</dbReference>
<evidence type="ECO:0000256" key="4">
    <source>
        <dbReference type="RuleBase" id="RU365103"/>
    </source>
</evidence>
<dbReference type="InterPro" id="IPR039901">
    <property type="entry name" value="Kdotransferase"/>
</dbReference>
<comment type="similarity">
    <text evidence="4">Belongs to the glycosyltransferase group 1 family.</text>
</comment>
<dbReference type="Gene3D" id="3.40.50.2000">
    <property type="entry name" value="Glycogen Phosphorylase B"/>
    <property type="match status" value="1"/>
</dbReference>
<dbReference type="UniPathway" id="UPA00958"/>
<keyword evidence="4" id="KW-1003">Cell membrane</keyword>
<dbReference type="EMBL" id="AXZF01000111">
    <property type="protein sequence ID" value="ERT67661.1"/>
    <property type="molecule type" value="Genomic_DNA"/>
</dbReference>
<evidence type="ECO:0000259" key="5">
    <source>
        <dbReference type="Pfam" id="PF04413"/>
    </source>
</evidence>
<keyword evidence="1 4" id="KW-0808">Transferase</keyword>
<dbReference type="Pfam" id="PF04413">
    <property type="entry name" value="Glycos_transf_N"/>
    <property type="match status" value="1"/>
</dbReference>
<proteinExistence type="inferred from homology"/>
<dbReference type="SUPFAM" id="SSF53756">
    <property type="entry name" value="UDP-Glycosyltransferase/glycogen phosphorylase"/>
    <property type="match status" value="1"/>
</dbReference>
<dbReference type="PANTHER" id="PTHR42755:SF1">
    <property type="entry name" value="3-DEOXY-D-MANNO-OCTULOSONIC ACID TRANSFERASE, MITOCHONDRIAL-RELATED"/>
    <property type="match status" value="1"/>
</dbReference>
<gene>
    <name evidence="6" type="ORF">HMPREF0202_02347</name>
</gene>
<dbReference type="PANTHER" id="PTHR42755">
    <property type="entry name" value="3-DEOXY-MANNO-OCTULOSONATE CYTIDYLYLTRANSFERASE"/>
    <property type="match status" value="1"/>
</dbReference>
<evidence type="ECO:0000256" key="3">
    <source>
        <dbReference type="PIRSR" id="PIRSR639901-2"/>
    </source>
</evidence>
<dbReference type="STRING" id="1319815.HMPREF0202_02347"/>
<dbReference type="GO" id="GO:0009245">
    <property type="term" value="P:lipid A biosynthetic process"/>
    <property type="evidence" value="ECO:0007669"/>
    <property type="project" value="TreeGrafter"/>
</dbReference>
<organism evidence="6 7">
    <name type="scientific">Cetobacterium somerae ATCC BAA-474</name>
    <dbReference type="NCBI Taxonomy" id="1319815"/>
    <lineage>
        <taxon>Bacteria</taxon>
        <taxon>Fusobacteriati</taxon>
        <taxon>Fusobacteriota</taxon>
        <taxon>Fusobacteriia</taxon>
        <taxon>Fusobacteriales</taxon>
        <taxon>Fusobacteriaceae</taxon>
        <taxon>Cetobacterium</taxon>
    </lineage>
</organism>
<keyword evidence="4" id="KW-0472">Membrane</keyword>
<evidence type="ECO:0000313" key="7">
    <source>
        <dbReference type="Proteomes" id="UP000017081"/>
    </source>
</evidence>
<feature type="domain" description="3-deoxy-D-manno-octulosonic-acid transferase N-terminal" evidence="5">
    <location>
        <begin position="37"/>
        <end position="206"/>
    </location>
</feature>
<comment type="catalytic activity">
    <reaction evidence="4">
        <text>lipid IVA (E. coli) + CMP-3-deoxy-beta-D-manno-octulosonate = alpha-Kdo-(2-&gt;6)-lipid IVA (E. coli) + CMP + H(+)</text>
        <dbReference type="Rhea" id="RHEA:28066"/>
        <dbReference type="ChEBI" id="CHEBI:15378"/>
        <dbReference type="ChEBI" id="CHEBI:58603"/>
        <dbReference type="ChEBI" id="CHEBI:60364"/>
        <dbReference type="ChEBI" id="CHEBI:60377"/>
        <dbReference type="ChEBI" id="CHEBI:85987"/>
        <dbReference type="EC" id="2.4.99.12"/>
    </reaction>
</comment>
<comment type="subcellular location">
    <subcellularLocation>
        <location evidence="4">Cell membrane</location>
    </subcellularLocation>
</comment>
<keyword evidence="7" id="KW-1185">Reference proteome</keyword>
<evidence type="ECO:0000256" key="2">
    <source>
        <dbReference type="PIRSR" id="PIRSR639901-1"/>
    </source>
</evidence>
<dbReference type="EC" id="2.4.99.12" evidence="4"/>